<comment type="similarity">
    <text evidence="1">Belongs to the peptidase S10 family.</text>
</comment>
<dbReference type="GO" id="GO:0006508">
    <property type="term" value="P:proteolysis"/>
    <property type="evidence" value="ECO:0007669"/>
    <property type="project" value="UniProtKB-KW"/>
</dbReference>
<gene>
    <name evidence="8" type="ORF">QBC47DRAFT_390219</name>
</gene>
<dbReference type="PRINTS" id="PR00724">
    <property type="entry name" value="CRBOXYPTASEC"/>
</dbReference>
<keyword evidence="4 7" id="KW-0732">Signal</keyword>
<dbReference type="AlphaFoldDB" id="A0AAJ0B8U9"/>
<dbReference type="Gene3D" id="3.40.50.1820">
    <property type="entry name" value="alpha/beta hydrolase"/>
    <property type="match status" value="1"/>
</dbReference>
<dbReference type="PROSITE" id="PS00560">
    <property type="entry name" value="CARBOXYPEPT_SER_HIS"/>
    <property type="match status" value="1"/>
</dbReference>
<dbReference type="Pfam" id="PF00450">
    <property type="entry name" value="Peptidase_S10"/>
    <property type="match status" value="1"/>
</dbReference>
<accession>A0AAJ0B8U9</accession>
<feature type="chain" id="PRO_5042587962" evidence="7">
    <location>
        <begin position="18"/>
        <end position="612"/>
    </location>
</feature>
<evidence type="ECO:0000256" key="1">
    <source>
        <dbReference type="ARBA" id="ARBA00009431"/>
    </source>
</evidence>
<dbReference type="InterPro" id="IPR029058">
    <property type="entry name" value="AB_hydrolase_fold"/>
</dbReference>
<keyword evidence="5" id="KW-0378">Hydrolase</keyword>
<keyword evidence="6" id="KW-0325">Glycoprotein</keyword>
<evidence type="ECO:0000256" key="6">
    <source>
        <dbReference type="ARBA" id="ARBA00023180"/>
    </source>
</evidence>
<evidence type="ECO:0000313" key="9">
    <source>
        <dbReference type="Proteomes" id="UP001239445"/>
    </source>
</evidence>
<keyword evidence="9" id="KW-1185">Reference proteome</keyword>
<dbReference type="EMBL" id="MU839840">
    <property type="protein sequence ID" value="KAK1752302.1"/>
    <property type="molecule type" value="Genomic_DNA"/>
</dbReference>
<protein>
    <submittedName>
        <fullName evidence="8">Serine carboxypeptidase</fullName>
    </submittedName>
</protein>
<dbReference type="GO" id="GO:0004185">
    <property type="term" value="F:serine-type carboxypeptidase activity"/>
    <property type="evidence" value="ECO:0007669"/>
    <property type="project" value="InterPro"/>
</dbReference>
<comment type="caution">
    <text evidence="8">The sequence shown here is derived from an EMBL/GenBank/DDBJ whole genome shotgun (WGS) entry which is preliminary data.</text>
</comment>
<dbReference type="InterPro" id="IPR033124">
    <property type="entry name" value="Ser_caboxypep_his_AS"/>
</dbReference>
<evidence type="ECO:0000256" key="3">
    <source>
        <dbReference type="ARBA" id="ARBA00022670"/>
    </source>
</evidence>
<dbReference type="PANTHER" id="PTHR11802:SF189">
    <property type="entry name" value="CARBOXYPEPTIDASE"/>
    <property type="match status" value="1"/>
</dbReference>
<evidence type="ECO:0000256" key="7">
    <source>
        <dbReference type="SAM" id="SignalP"/>
    </source>
</evidence>
<name>A0AAJ0B8U9_9PEZI</name>
<proteinExistence type="inferred from homology"/>
<evidence type="ECO:0000256" key="5">
    <source>
        <dbReference type="ARBA" id="ARBA00022801"/>
    </source>
</evidence>
<dbReference type="InterPro" id="IPR001563">
    <property type="entry name" value="Peptidase_S10"/>
</dbReference>
<keyword evidence="3" id="KW-0645">Protease</keyword>
<dbReference type="GO" id="GO:0000324">
    <property type="term" value="C:fungal-type vacuole"/>
    <property type="evidence" value="ECO:0007669"/>
    <property type="project" value="TreeGrafter"/>
</dbReference>
<sequence>MIGTTLALIALLGLINAQFPPTPEGVTVIKSKLHDNVTISFKEPGICEATPGVKSYSGYVHLPPGLLDGETQEFPINTFFWFFEAREDPENAPLAIWLNGGPGGSSMPGLLEENGPCFIGSDSQSTVLNHRSWNNGVNMLYIDQPTQVGFSYDTPTNATVVATERGFLKTPANFTHGVPETNLTNRVGTFGTQERYHTANTTLQAAHALWHFAQIWFFEFPHYRPTQGISLWTESYGGHYGPGFMRFFQEQNEKIANGTIDEKVAQYLHLDTLGIVNGLLDMMVQGESYVTFPYNNTYGIQVFNQSLYEKLLDDWQRPGGHRDQLAACRESLKKSENHLGMILRRHKSLADFCKFDPWGTAVDAFDAAASDARNWYDIGHSTYDPFPHPGLLGYLTQSSVLSALGVPVNYSGSFSAANRNFEDANDIVLGGFIEAVAYLLDSGVRVHMMYGDRDYACNWIGGEKASLAVNYSRAADFAKAGYAPLIVPDGTTAGMTRQLGNFSFTRVFQAGHEVPAYQPVASYEIFMRAMFGRDVATGTVAVTDAYRTEGPASTWHVKNEVPVSPEPRCYVLKPETCLPGLWKSVLNGTAVVRDWFVVDEDLEGGEEVPAEL</sequence>
<evidence type="ECO:0000256" key="2">
    <source>
        <dbReference type="ARBA" id="ARBA00022645"/>
    </source>
</evidence>
<dbReference type="Proteomes" id="UP001239445">
    <property type="component" value="Unassembled WGS sequence"/>
</dbReference>
<dbReference type="PANTHER" id="PTHR11802">
    <property type="entry name" value="SERINE PROTEASE FAMILY S10 SERINE CARBOXYPEPTIDASE"/>
    <property type="match status" value="1"/>
</dbReference>
<organism evidence="8 9">
    <name type="scientific">Echria macrotheca</name>
    <dbReference type="NCBI Taxonomy" id="438768"/>
    <lineage>
        <taxon>Eukaryota</taxon>
        <taxon>Fungi</taxon>
        <taxon>Dikarya</taxon>
        <taxon>Ascomycota</taxon>
        <taxon>Pezizomycotina</taxon>
        <taxon>Sordariomycetes</taxon>
        <taxon>Sordariomycetidae</taxon>
        <taxon>Sordariales</taxon>
        <taxon>Schizotheciaceae</taxon>
        <taxon>Echria</taxon>
    </lineage>
</organism>
<feature type="signal peptide" evidence="7">
    <location>
        <begin position="1"/>
        <end position="17"/>
    </location>
</feature>
<evidence type="ECO:0000256" key="4">
    <source>
        <dbReference type="ARBA" id="ARBA00022729"/>
    </source>
</evidence>
<evidence type="ECO:0000313" key="8">
    <source>
        <dbReference type="EMBL" id="KAK1752302.1"/>
    </source>
</evidence>
<keyword evidence="2 8" id="KW-0121">Carboxypeptidase</keyword>
<reference evidence="8" key="1">
    <citation type="submission" date="2023-06" db="EMBL/GenBank/DDBJ databases">
        <title>Genome-scale phylogeny and comparative genomics of the fungal order Sordariales.</title>
        <authorList>
            <consortium name="Lawrence Berkeley National Laboratory"/>
            <person name="Hensen N."/>
            <person name="Bonometti L."/>
            <person name="Westerberg I."/>
            <person name="Brannstrom I.O."/>
            <person name="Guillou S."/>
            <person name="Cros-Aarteil S."/>
            <person name="Calhoun S."/>
            <person name="Haridas S."/>
            <person name="Kuo A."/>
            <person name="Mondo S."/>
            <person name="Pangilinan J."/>
            <person name="Riley R."/>
            <person name="Labutti K."/>
            <person name="Andreopoulos B."/>
            <person name="Lipzen A."/>
            <person name="Chen C."/>
            <person name="Yanf M."/>
            <person name="Daum C."/>
            <person name="Ng V."/>
            <person name="Clum A."/>
            <person name="Steindorff A."/>
            <person name="Ohm R."/>
            <person name="Martin F."/>
            <person name="Silar P."/>
            <person name="Natvig D."/>
            <person name="Lalanne C."/>
            <person name="Gautier V."/>
            <person name="Ament-Velasquez S.L."/>
            <person name="Kruys A."/>
            <person name="Hutchinson M.I."/>
            <person name="Powell A.J."/>
            <person name="Barry K."/>
            <person name="Miller A.N."/>
            <person name="Grigoriev I.V."/>
            <person name="Debuchy R."/>
            <person name="Gladieux P."/>
            <person name="Thoren M.H."/>
            <person name="Johannesson H."/>
        </authorList>
    </citation>
    <scope>NUCLEOTIDE SEQUENCE</scope>
    <source>
        <strain evidence="8">PSN4</strain>
    </source>
</reference>
<dbReference type="SUPFAM" id="SSF53474">
    <property type="entry name" value="alpha/beta-Hydrolases"/>
    <property type="match status" value="1"/>
</dbReference>